<feature type="region of interest" description="Disordered" evidence="1">
    <location>
        <begin position="45"/>
        <end position="78"/>
    </location>
</feature>
<evidence type="ECO:0000256" key="1">
    <source>
        <dbReference type="SAM" id="MobiDB-lite"/>
    </source>
</evidence>
<feature type="compositionally biased region" description="Basic and acidic residues" evidence="1">
    <location>
        <begin position="68"/>
        <end position="78"/>
    </location>
</feature>
<evidence type="ECO:0000313" key="2">
    <source>
        <dbReference type="EMBL" id="ABD32824.1"/>
    </source>
</evidence>
<dbReference type="AlphaFoldDB" id="Q2HTK2"/>
<reference evidence="2" key="1">
    <citation type="submission" date="2004-11" db="EMBL/GenBank/DDBJ databases">
        <authorList>
            <person name="Town C.D."/>
        </authorList>
    </citation>
    <scope>NUCLEOTIDE SEQUENCE</scope>
</reference>
<protein>
    <submittedName>
        <fullName evidence="2">Uncharacterized protein</fullName>
    </submittedName>
</protein>
<proteinExistence type="predicted"/>
<gene>
    <name evidence="2" type="ORF">MtrDRAFT_AC150440g9v2</name>
</gene>
<sequence length="78" mass="9489">MEVLQDTTRRTTLLKGVFKFTEIMIGDFRFNHHDYMSPWNLLKKEKTEEENPRKLKGKNKRLHRRDRRMVEGRRGSIS</sequence>
<reference evidence="2" key="2">
    <citation type="submission" date="2007-03" db="EMBL/GenBank/DDBJ databases">
        <authorList>
            <consortium name="The International Medicago Genome Annotation Group"/>
        </authorList>
    </citation>
    <scope>NUCLEOTIDE SEQUENCE</scope>
</reference>
<feature type="compositionally biased region" description="Basic residues" evidence="1">
    <location>
        <begin position="54"/>
        <end position="67"/>
    </location>
</feature>
<accession>Q2HTK2</accession>
<dbReference type="EMBL" id="AC150440">
    <property type="protein sequence ID" value="ABD32824.1"/>
    <property type="molecule type" value="Genomic_DNA"/>
</dbReference>
<name>Q2HTK2_MEDTR</name>
<organism evidence="2">
    <name type="scientific">Medicago truncatula</name>
    <name type="common">Barrel medic</name>
    <name type="synonym">Medicago tribuloides</name>
    <dbReference type="NCBI Taxonomy" id="3880"/>
    <lineage>
        <taxon>Eukaryota</taxon>
        <taxon>Viridiplantae</taxon>
        <taxon>Streptophyta</taxon>
        <taxon>Embryophyta</taxon>
        <taxon>Tracheophyta</taxon>
        <taxon>Spermatophyta</taxon>
        <taxon>Magnoliopsida</taxon>
        <taxon>eudicotyledons</taxon>
        <taxon>Gunneridae</taxon>
        <taxon>Pentapetalae</taxon>
        <taxon>rosids</taxon>
        <taxon>fabids</taxon>
        <taxon>Fabales</taxon>
        <taxon>Fabaceae</taxon>
        <taxon>Papilionoideae</taxon>
        <taxon>50 kb inversion clade</taxon>
        <taxon>NPAAA clade</taxon>
        <taxon>Hologalegina</taxon>
        <taxon>IRL clade</taxon>
        <taxon>Trifolieae</taxon>
        <taxon>Medicago</taxon>
    </lineage>
</organism>